<dbReference type="OrthoDB" id="9779623at2"/>
<dbReference type="PANTHER" id="PTHR24321:SF14">
    <property type="entry name" value="SHORT-CHAIN TYPE DEHYDROGENASE_REDUCTASE BLR2146-RELATED"/>
    <property type="match status" value="1"/>
</dbReference>
<dbReference type="NCBIfam" id="NF005395">
    <property type="entry name" value="PRK06940.1"/>
    <property type="match status" value="1"/>
</dbReference>
<dbReference type="RefSeq" id="WP_065905062.1">
    <property type="nucleotide sequence ID" value="NZ_MAUE01000023.1"/>
</dbReference>
<proteinExistence type="inferred from homology"/>
<reference evidence="3 5" key="1">
    <citation type="submission" date="2016-06" db="EMBL/GenBank/DDBJ databases">
        <title>Draft genome sequence of Pseudomonas sp. S1E40, a novel strain antagonistic activity to fungal plant pathogen.</title>
        <authorList>
            <person name="Tambong J.T."/>
            <person name="Tchagang C."/>
            <person name="Xu R."/>
        </authorList>
    </citation>
    <scope>NUCLEOTIDE SEQUENCE [LARGE SCALE GENOMIC DNA]</scope>
    <source>
        <strain evidence="3 5">S1E40</strain>
    </source>
</reference>
<evidence type="ECO:0000313" key="6">
    <source>
        <dbReference type="Proteomes" id="UP000240571"/>
    </source>
</evidence>
<dbReference type="AlphaFoldDB" id="A0A2T4FMA0"/>
<reference evidence="4 6" key="2">
    <citation type="submission" date="2018-03" db="EMBL/GenBank/DDBJ databases">
        <title>Diversity of bacteria associated with corn roots inoculated with woodland soils in Canada, and Description of Pseudomonas aylmerense sp. nov.</title>
        <authorList>
            <person name="Tambong J.T."/>
            <person name="Xu R."/>
            <person name="Tchagang C."/>
        </authorList>
    </citation>
    <scope>NUCLEOTIDE SEQUENCE [LARGE SCALE GENOMIC DNA]</scope>
    <source>
        <strain evidence="4 6">S1E44</strain>
    </source>
</reference>
<gene>
    <name evidence="3" type="ORF">BBG20_16165</name>
    <name evidence="4" type="ORF">C9382_26175</name>
</gene>
<dbReference type="EMBL" id="MAUE01000023">
    <property type="protein sequence ID" value="OCW25468.1"/>
    <property type="molecule type" value="Genomic_DNA"/>
</dbReference>
<name>A0A2T4FMA0_9PSED</name>
<organism evidence="4 6">
    <name type="scientific">Pseudomonas aylmerensis</name>
    <dbReference type="NCBI Taxonomy" id="1869229"/>
    <lineage>
        <taxon>Bacteria</taxon>
        <taxon>Pseudomonadati</taxon>
        <taxon>Pseudomonadota</taxon>
        <taxon>Gammaproteobacteria</taxon>
        <taxon>Pseudomonadales</taxon>
        <taxon>Pseudomonadaceae</taxon>
        <taxon>Pseudomonas</taxon>
    </lineage>
</organism>
<keyword evidence="2" id="KW-0560">Oxidoreductase</keyword>
<dbReference type="EMBL" id="PYWW01000055">
    <property type="protein sequence ID" value="PTC24541.1"/>
    <property type="molecule type" value="Genomic_DNA"/>
</dbReference>
<dbReference type="Proteomes" id="UP000240571">
    <property type="component" value="Unassembled WGS sequence"/>
</dbReference>
<keyword evidence="5" id="KW-1185">Reference proteome</keyword>
<dbReference type="Gene3D" id="3.40.50.720">
    <property type="entry name" value="NAD(P)-binding Rossmann-like Domain"/>
    <property type="match status" value="1"/>
</dbReference>
<accession>A0A2T4FMA0</accession>
<dbReference type="PRINTS" id="PR00081">
    <property type="entry name" value="GDHRDH"/>
</dbReference>
<sequence>MNEVTVVIGAGSIGQAIARRVSAGQHVVLADLRQDTAEAAAKVLSDAGFEVTTAQVDVASRESVVALVALAAGLGEITKVIHAAGVSPSQASPATILRVDLYGTALVLELFGEVIAKGGSAIVIASQSGHRLPALSAEQNKALALTATEALLALPMLQPAQVTDSLHAYQLSKRGNALRVAAQAVRWGKRGARVNTISPGIIFTPLARDELNGPRGDGYRRMIESSAAKRGGTPDEVAAVAALLMGPEGTFITGSDFLMDGGVTAHYWYGDDQ</sequence>
<dbReference type="GO" id="GO:0016491">
    <property type="term" value="F:oxidoreductase activity"/>
    <property type="evidence" value="ECO:0007669"/>
    <property type="project" value="UniProtKB-KW"/>
</dbReference>
<dbReference type="Pfam" id="PF13561">
    <property type="entry name" value="adh_short_C2"/>
    <property type="match status" value="2"/>
</dbReference>
<dbReference type="PANTHER" id="PTHR24321">
    <property type="entry name" value="DEHYDROGENASES, SHORT CHAIN"/>
    <property type="match status" value="1"/>
</dbReference>
<evidence type="ECO:0000256" key="1">
    <source>
        <dbReference type="ARBA" id="ARBA00006484"/>
    </source>
</evidence>
<evidence type="ECO:0000313" key="5">
    <source>
        <dbReference type="Proteomes" id="UP000095081"/>
    </source>
</evidence>
<comment type="similarity">
    <text evidence="1">Belongs to the short-chain dehydrogenases/reductases (SDR) family.</text>
</comment>
<dbReference type="InterPro" id="IPR002347">
    <property type="entry name" value="SDR_fam"/>
</dbReference>
<dbReference type="SUPFAM" id="SSF51735">
    <property type="entry name" value="NAD(P)-binding Rossmann-fold domains"/>
    <property type="match status" value="1"/>
</dbReference>
<dbReference type="Proteomes" id="UP000095081">
    <property type="component" value="Unassembled WGS sequence"/>
</dbReference>
<evidence type="ECO:0000256" key="2">
    <source>
        <dbReference type="ARBA" id="ARBA00023002"/>
    </source>
</evidence>
<dbReference type="InterPro" id="IPR036291">
    <property type="entry name" value="NAD(P)-bd_dom_sf"/>
</dbReference>
<evidence type="ECO:0000313" key="4">
    <source>
        <dbReference type="EMBL" id="PTC24541.1"/>
    </source>
</evidence>
<protein>
    <submittedName>
        <fullName evidence="4">KR domain-containing protein</fullName>
    </submittedName>
    <submittedName>
        <fullName evidence="3">Short-chain dehydrogenase</fullName>
    </submittedName>
</protein>
<evidence type="ECO:0000313" key="3">
    <source>
        <dbReference type="EMBL" id="OCW25468.1"/>
    </source>
</evidence>
<comment type="caution">
    <text evidence="4">The sequence shown here is derived from an EMBL/GenBank/DDBJ whole genome shotgun (WGS) entry which is preliminary data.</text>
</comment>